<dbReference type="EMBL" id="ATLV01018610">
    <property type="status" value="NOT_ANNOTATED_CDS"/>
    <property type="molecule type" value="Genomic_DNA"/>
</dbReference>
<dbReference type="VEuPathDB" id="VectorBase:ASIC011034"/>
<feature type="repeat" description="WD" evidence="7">
    <location>
        <begin position="476"/>
        <end position="521"/>
    </location>
</feature>
<evidence type="ECO:0000256" key="3">
    <source>
        <dbReference type="ARBA" id="ARBA00022490"/>
    </source>
</evidence>
<dbReference type="Proteomes" id="UP000030765">
    <property type="component" value="Unassembled WGS sequence"/>
</dbReference>
<dbReference type="InterPro" id="IPR025956">
    <property type="entry name" value="DYNC1I1/DYNC1I2"/>
</dbReference>
<keyword evidence="5" id="KW-0677">Repeat</keyword>
<dbReference type="OrthoDB" id="4189at2759"/>
<evidence type="ECO:0000256" key="8">
    <source>
        <dbReference type="SAM" id="MobiDB-lite"/>
    </source>
</evidence>
<reference evidence="9 11" key="1">
    <citation type="journal article" date="2014" name="BMC Genomics">
        <title>Genome sequence of Anopheles sinensis provides insight into genetics basis of mosquito competence for malaria parasites.</title>
        <authorList>
            <person name="Zhou D."/>
            <person name="Zhang D."/>
            <person name="Ding G."/>
            <person name="Shi L."/>
            <person name="Hou Q."/>
            <person name="Ye Y."/>
            <person name="Xu Y."/>
            <person name="Zhou H."/>
            <person name="Xiong C."/>
            <person name="Li S."/>
            <person name="Yu J."/>
            <person name="Hong S."/>
            <person name="Yu X."/>
            <person name="Zou P."/>
            <person name="Chen C."/>
            <person name="Chang X."/>
            <person name="Wang W."/>
            <person name="Lv Y."/>
            <person name="Sun Y."/>
            <person name="Ma L."/>
            <person name="Shen B."/>
            <person name="Zhu C."/>
        </authorList>
    </citation>
    <scope>NUCLEOTIDE SEQUENCE [LARGE SCALE GENOMIC DNA]</scope>
</reference>
<evidence type="ECO:0000256" key="7">
    <source>
        <dbReference type="PROSITE-ProRule" id="PRU00221"/>
    </source>
</evidence>
<dbReference type="GO" id="GO:0010970">
    <property type="term" value="P:transport along microtubule"/>
    <property type="evidence" value="ECO:0007669"/>
    <property type="project" value="TreeGrafter"/>
</dbReference>
<keyword evidence="3" id="KW-0963">Cytoplasm</keyword>
<dbReference type="EnsemblMetazoa" id="ASIC011034-RA">
    <property type="protein sequence ID" value="ASIC011034-PA"/>
    <property type="gene ID" value="ASIC011034"/>
</dbReference>
<evidence type="ECO:0000256" key="4">
    <source>
        <dbReference type="ARBA" id="ARBA00022574"/>
    </source>
</evidence>
<dbReference type="InterPro" id="IPR036322">
    <property type="entry name" value="WD40_repeat_dom_sf"/>
</dbReference>
<dbReference type="Gene3D" id="2.130.10.10">
    <property type="entry name" value="YVTN repeat-like/Quinoprotein amine dehydrogenase"/>
    <property type="match status" value="2"/>
</dbReference>
<evidence type="ECO:0000256" key="2">
    <source>
        <dbReference type="ARBA" id="ARBA00011059"/>
    </source>
</evidence>
<evidence type="ECO:0000313" key="9">
    <source>
        <dbReference type="EMBL" id="KFB43254.1"/>
    </source>
</evidence>
<evidence type="ECO:0000256" key="6">
    <source>
        <dbReference type="ARBA" id="ARBA00023212"/>
    </source>
</evidence>
<dbReference type="PANTHER" id="PTHR12442:SF22">
    <property type="entry name" value="CYTOPLASMIC DYNEIN 1 INTERMEDIATE CHAIN-RELATED"/>
    <property type="match status" value="1"/>
</dbReference>
<comment type="subcellular location">
    <subcellularLocation>
        <location evidence="1">Cytoplasm</location>
        <location evidence="1">Cytoskeleton</location>
    </subcellularLocation>
</comment>
<dbReference type="OMA" id="WNEDASR"/>
<feature type="compositionally biased region" description="Basic and acidic residues" evidence="8">
    <location>
        <begin position="33"/>
        <end position="54"/>
    </location>
</feature>
<dbReference type="STRING" id="74873.A0A084VZ60"/>
<sequence>MSAGAPKIIGDICRVPQDGSKSGVGTKKARLQTLREEKERRRREREQKLEEHGKLANANFATGQDLNTKKFFPPAEPFMFEVPLLSSISTASSDDFINHTPSGKVESSIEQLEYRQKPVNLSLASVNYINIPPKQTIVYSKQTQCSSNCVQTCGDHQSDNEENAFPQIGYEVNSKKPPGILHHALPTVMDATVITPQEQIKEESKEFKELSNEEKEMIMLSKDFQQFLTKASKVIEQALSETADEDNIEGEAKANDSISEKSHARLLLNRMLYCGHWSKGRCVTSIDWSSYYPELMVASYYTNQDERLRGYDPEGVVATWNTNSKKQTPKQMFHCHSRIMSMCFVKFHANLILGGTYSGQLVLWDTREQRRTPIYGTQLSFNGHTLPVICVSLVGTQYSHSVISISSDGKLCKWSLDMLSKPLEVIELEKRTSQPISVSCSAVMHSQVKNLVLGSVDGCVYSAHQYDTGGALNETYKQHLGPVTAVSAHQSGFDFDHLFLTSSIDSTVKLWSLQDNKSLCTFEGYSDYVMDVAWSPINPALFASVNASGHLNLWNLNQSTYEPVELVVVDGQPALNRVLWTPCGRRITVGDESGHIYVYDLADSVANPRSDEWKKLNAVLHGLRMYQTKEFD</sequence>
<keyword evidence="4 7" id="KW-0853">WD repeat</keyword>
<feature type="region of interest" description="Disordered" evidence="8">
    <location>
        <begin position="1"/>
        <end position="55"/>
    </location>
</feature>
<dbReference type="Pfam" id="PF00400">
    <property type="entry name" value="WD40"/>
    <property type="match status" value="2"/>
</dbReference>
<dbReference type="AlphaFoldDB" id="A0A084VZ60"/>
<dbReference type="GO" id="GO:0045503">
    <property type="term" value="F:dynein light chain binding"/>
    <property type="evidence" value="ECO:0007669"/>
    <property type="project" value="TreeGrafter"/>
</dbReference>
<evidence type="ECO:0000256" key="5">
    <source>
        <dbReference type="ARBA" id="ARBA00022737"/>
    </source>
</evidence>
<evidence type="ECO:0000313" key="11">
    <source>
        <dbReference type="Proteomes" id="UP000030765"/>
    </source>
</evidence>
<dbReference type="InterPro" id="IPR050687">
    <property type="entry name" value="Dynein_IC"/>
</dbReference>
<reference evidence="10" key="2">
    <citation type="submission" date="2020-05" db="UniProtKB">
        <authorList>
            <consortium name="EnsemblMetazoa"/>
        </authorList>
    </citation>
    <scope>IDENTIFICATION</scope>
</reference>
<dbReference type="GO" id="GO:0005868">
    <property type="term" value="C:cytoplasmic dynein complex"/>
    <property type="evidence" value="ECO:0007669"/>
    <property type="project" value="InterPro"/>
</dbReference>
<keyword evidence="11" id="KW-1185">Reference proteome</keyword>
<dbReference type="EMBL" id="KE525239">
    <property type="protein sequence ID" value="KFB43254.1"/>
    <property type="molecule type" value="Genomic_DNA"/>
</dbReference>
<proteinExistence type="inferred from homology"/>
<dbReference type="VEuPathDB" id="VectorBase:ASIS016284"/>
<comment type="similarity">
    <text evidence="2">Belongs to the dynein intermediate chain family.</text>
</comment>
<dbReference type="PROSITE" id="PS50082">
    <property type="entry name" value="WD_REPEATS_2"/>
    <property type="match status" value="1"/>
</dbReference>
<dbReference type="GO" id="GO:0045504">
    <property type="term" value="F:dynein heavy chain binding"/>
    <property type="evidence" value="ECO:0007669"/>
    <property type="project" value="TreeGrafter"/>
</dbReference>
<dbReference type="PANTHER" id="PTHR12442">
    <property type="entry name" value="DYNEIN INTERMEDIATE CHAIN"/>
    <property type="match status" value="1"/>
</dbReference>
<dbReference type="InterPro" id="IPR015943">
    <property type="entry name" value="WD40/YVTN_repeat-like_dom_sf"/>
</dbReference>
<gene>
    <name evidence="9" type="ORF">ZHAS_00011034</name>
</gene>
<organism evidence="9">
    <name type="scientific">Anopheles sinensis</name>
    <name type="common">Mosquito</name>
    <dbReference type="NCBI Taxonomy" id="74873"/>
    <lineage>
        <taxon>Eukaryota</taxon>
        <taxon>Metazoa</taxon>
        <taxon>Ecdysozoa</taxon>
        <taxon>Arthropoda</taxon>
        <taxon>Hexapoda</taxon>
        <taxon>Insecta</taxon>
        <taxon>Pterygota</taxon>
        <taxon>Neoptera</taxon>
        <taxon>Endopterygota</taxon>
        <taxon>Diptera</taxon>
        <taxon>Nematocera</taxon>
        <taxon>Culicoidea</taxon>
        <taxon>Culicidae</taxon>
        <taxon>Anophelinae</taxon>
        <taxon>Anopheles</taxon>
    </lineage>
</organism>
<keyword evidence="6" id="KW-0206">Cytoskeleton</keyword>
<dbReference type="SMART" id="SM00320">
    <property type="entry name" value="WD40"/>
    <property type="match status" value="5"/>
</dbReference>
<protein>
    <submittedName>
        <fullName evidence="9">AGAP000320-PB-like protein</fullName>
    </submittedName>
</protein>
<evidence type="ECO:0000256" key="1">
    <source>
        <dbReference type="ARBA" id="ARBA00004245"/>
    </source>
</evidence>
<evidence type="ECO:0000313" key="10">
    <source>
        <dbReference type="EnsemblMetazoa" id="ASIC011034-PA"/>
    </source>
</evidence>
<dbReference type="SUPFAM" id="SSF50978">
    <property type="entry name" value="WD40 repeat-like"/>
    <property type="match status" value="1"/>
</dbReference>
<accession>A0A084VZ60</accession>
<dbReference type="InterPro" id="IPR001680">
    <property type="entry name" value="WD40_rpt"/>
</dbReference>
<dbReference type="Pfam" id="PF11540">
    <property type="entry name" value="Dynein_IC2"/>
    <property type="match status" value="1"/>
</dbReference>
<name>A0A084VZ60_ANOSI</name>